<dbReference type="AlphaFoldDB" id="A0A8H5ZV92"/>
<comment type="caution">
    <text evidence="3">The sequence shown here is derived from an EMBL/GenBank/DDBJ whole genome shotgun (WGS) entry which is preliminary data.</text>
</comment>
<feature type="compositionally biased region" description="Polar residues" evidence="1">
    <location>
        <begin position="121"/>
        <end position="130"/>
    </location>
</feature>
<feature type="region of interest" description="Disordered" evidence="1">
    <location>
        <begin position="101"/>
        <end position="132"/>
    </location>
</feature>
<keyword evidence="2" id="KW-0732">Signal</keyword>
<evidence type="ECO:0000256" key="1">
    <source>
        <dbReference type="SAM" id="MobiDB-lite"/>
    </source>
</evidence>
<feature type="region of interest" description="Disordered" evidence="1">
    <location>
        <begin position="48"/>
        <end position="80"/>
    </location>
</feature>
<sequence length="234" mass="25626">MHYLLWIATLLSAAQALPRIGVRQSDQITPDLQQRFNKWMDEHSWENIQHLPPSDSRPHYPTDDSVDTIDPTGKGYAAATDPLPEEFDQHADELLKAYEASRQTNPKQESEKGGPKAPGTDLNTSASPTDAESAMNLLTGPTRESYNNLMGQFSERPSQAQTSNDIKVGNGQAKEGVPSDMAAYNQIVNQPNSAYDSLRQTFNDGKYVHGVDGFDSSGSPIIGDQGNYDAALWG</sequence>
<dbReference type="Proteomes" id="UP000541154">
    <property type="component" value="Unassembled WGS sequence"/>
</dbReference>
<gene>
    <name evidence="3" type="ORF">ETB97_010616</name>
</gene>
<feature type="chain" id="PRO_5034030839" evidence="2">
    <location>
        <begin position="17"/>
        <end position="234"/>
    </location>
</feature>
<evidence type="ECO:0000313" key="4">
    <source>
        <dbReference type="Proteomes" id="UP000541154"/>
    </source>
</evidence>
<organism evidence="3 4">
    <name type="scientific">Petromyces alliaceus</name>
    <name type="common">Aspergillus alliaceus</name>
    <dbReference type="NCBI Taxonomy" id="209559"/>
    <lineage>
        <taxon>Eukaryota</taxon>
        <taxon>Fungi</taxon>
        <taxon>Dikarya</taxon>
        <taxon>Ascomycota</taxon>
        <taxon>Pezizomycotina</taxon>
        <taxon>Eurotiomycetes</taxon>
        <taxon>Eurotiomycetidae</taxon>
        <taxon>Eurotiales</taxon>
        <taxon>Aspergillaceae</taxon>
        <taxon>Aspergillus</taxon>
        <taxon>Aspergillus subgen. Circumdati</taxon>
    </lineage>
</organism>
<evidence type="ECO:0000256" key="2">
    <source>
        <dbReference type="SAM" id="SignalP"/>
    </source>
</evidence>
<evidence type="ECO:0000313" key="3">
    <source>
        <dbReference type="EMBL" id="KAF5854930.1"/>
    </source>
</evidence>
<name>A0A8H5ZV92_PETAA</name>
<accession>A0A8H5ZV92</accession>
<feature type="signal peptide" evidence="2">
    <location>
        <begin position="1"/>
        <end position="16"/>
    </location>
</feature>
<proteinExistence type="predicted"/>
<dbReference type="EMBL" id="SPNV01000583">
    <property type="protein sequence ID" value="KAF5854930.1"/>
    <property type="molecule type" value="Genomic_DNA"/>
</dbReference>
<reference evidence="3 4" key="1">
    <citation type="submission" date="2019-04" db="EMBL/GenBank/DDBJ databases">
        <title>Aspergillus burnettii sp. nov., novel species from soil in southeast Queensland.</title>
        <authorList>
            <person name="Gilchrist C.L.M."/>
            <person name="Pitt J.I."/>
            <person name="Lange L."/>
            <person name="Lacey H.J."/>
            <person name="Vuong D."/>
            <person name="Midgley D.J."/>
            <person name="Greenfield P."/>
            <person name="Bradbury M."/>
            <person name="Lacey E."/>
            <person name="Busk P.K."/>
            <person name="Pilgaard B."/>
            <person name="Chooi Y.H."/>
            <person name="Piggott A.M."/>
        </authorList>
    </citation>
    <scope>NUCLEOTIDE SEQUENCE [LARGE SCALE GENOMIC DNA]</scope>
    <source>
        <strain evidence="3 4">FRR 5400</strain>
    </source>
</reference>
<protein>
    <submittedName>
        <fullName evidence="3">Uncharacterized protein</fullName>
    </submittedName>
</protein>
<keyword evidence="4" id="KW-1185">Reference proteome</keyword>